<evidence type="ECO:0000256" key="2">
    <source>
        <dbReference type="ARBA" id="ARBA00009773"/>
    </source>
</evidence>
<proteinExistence type="inferred from homology"/>
<feature type="transmembrane region" description="Helical" evidence="6">
    <location>
        <begin position="12"/>
        <end position="38"/>
    </location>
</feature>
<accession>A0ABY2NHN4</accession>
<feature type="transmembrane region" description="Helical" evidence="6">
    <location>
        <begin position="312"/>
        <end position="338"/>
    </location>
</feature>
<feature type="transmembrane region" description="Helical" evidence="6">
    <location>
        <begin position="275"/>
        <end position="292"/>
    </location>
</feature>
<keyword evidence="3 6" id="KW-0812">Transmembrane</keyword>
<feature type="transmembrane region" description="Helical" evidence="6">
    <location>
        <begin position="237"/>
        <end position="263"/>
    </location>
</feature>
<dbReference type="InterPro" id="IPR002549">
    <property type="entry name" value="AI-2E-like"/>
</dbReference>
<feature type="transmembrane region" description="Helical" evidence="6">
    <location>
        <begin position="211"/>
        <end position="231"/>
    </location>
</feature>
<feature type="transmembrane region" description="Helical" evidence="6">
    <location>
        <begin position="58"/>
        <end position="83"/>
    </location>
</feature>
<comment type="similarity">
    <text evidence="2">Belongs to the autoinducer-2 exporter (AI-2E) (TC 2.A.86) family.</text>
</comment>
<evidence type="ECO:0000256" key="6">
    <source>
        <dbReference type="SAM" id="Phobius"/>
    </source>
</evidence>
<organism evidence="7 8">
    <name type="scientific">Leptospira selangorensis</name>
    <dbReference type="NCBI Taxonomy" id="2484982"/>
    <lineage>
        <taxon>Bacteria</taxon>
        <taxon>Pseudomonadati</taxon>
        <taxon>Spirochaetota</taxon>
        <taxon>Spirochaetia</taxon>
        <taxon>Leptospirales</taxon>
        <taxon>Leptospiraceae</taxon>
        <taxon>Leptospira</taxon>
    </lineage>
</organism>
<dbReference type="RefSeq" id="WP_135625883.1">
    <property type="nucleotide sequence ID" value="NZ_RQGU01000032.1"/>
</dbReference>
<evidence type="ECO:0000313" key="7">
    <source>
        <dbReference type="EMBL" id="TGM27913.1"/>
    </source>
</evidence>
<keyword evidence="4 6" id="KW-1133">Transmembrane helix</keyword>
<evidence type="ECO:0000256" key="1">
    <source>
        <dbReference type="ARBA" id="ARBA00004141"/>
    </source>
</evidence>
<name>A0ABY2NHN4_9LEPT</name>
<feature type="transmembrane region" description="Helical" evidence="6">
    <location>
        <begin position="152"/>
        <end position="175"/>
    </location>
</feature>
<dbReference type="Proteomes" id="UP000298057">
    <property type="component" value="Unassembled WGS sequence"/>
</dbReference>
<dbReference type="Pfam" id="PF01594">
    <property type="entry name" value="AI-2E_transport"/>
    <property type="match status" value="1"/>
</dbReference>
<evidence type="ECO:0000256" key="4">
    <source>
        <dbReference type="ARBA" id="ARBA00022989"/>
    </source>
</evidence>
<reference evidence="8" key="1">
    <citation type="journal article" date="2019" name="PLoS Negl. Trop. Dis.">
        <title>Revisiting the worldwide diversity of Leptospira species in the environment.</title>
        <authorList>
            <person name="Vincent A.T."/>
            <person name="Schiettekatte O."/>
            <person name="Bourhy P."/>
            <person name="Veyrier F.J."/>
            <person name="Picardeau M."/>
        </authorList>
    </citation>
    <scope>NUCLEOTIDE SEQUENCE [LARGE SCALE GENOMIC DNA]</scope>
    <source>
        <strain evidence="8">201702406</strain>
    </source>
</reference>
<comment type="caution">
    <text evidence="7">The sequence shown here is derived from an EMBL/GenBank/DDBJ whole genome shotgun (WGS) entry which is preliminary data.</text>
</comment>
<evidence type="ECO:0000256" key="3">
    <source>
        <dbReference type="ARBA" id="ARBA00022692"/>
    </source>
</evidence>
<protein>
    <submittedName>
        <fullName evidence="7">AI-2E family transporter</fullName>
    </submittedName>
</protein>
<dbReference type="PANTHER" id="PTHR21716:SF4">
    <property type="entry name" value="TRANSMEMBRANE PROTEIN 245"/>
    <property type="match status" value="1"/>
</dbReference>
<comment type="subcellular location">
    <subcellularLocation>
        <location evidence="1">Membrane</location>
        <topology evidence="1">Multi-pass membrane protein</topology>
    </subcellularLocation>
</comment>
<keyword evidence="8" id="KW-1185">Reference proteome</keyword>
<evidence type="ECO:0000313" key="8">
    <source>
        <dbReference type="Proteomes" id="UP000298057"/>
    </source>
</evidence>
<dbReference type="PANTHER" id="PTHR21716">
    <property type="entry name" value="TRANSMEMBRANE PROTEIN"/>
    <property type="match status" value="1"/>
</dbReference>
<evidence type="ECO:0000256" key="5">
    <source>
        <dbReference type="ARBA" id="ARBA00023136"/>
    </source>
</evidence>
<dbReference type="EMBL" id="RQGU01000032">
    <property type="protein sequence ID" value="TGM27913.1"/>
    <property type="molecule type" value="Genomic_DNA"/>
</dbReference>
<gene>
    <name evidence="7" type="ORF">EHQ82_01730</name>
</gene>
<keyword evidence="5 6" id="KW-0472">Membrane</keyword>
<sequence length="342" mass="36515">MYTKHLPTFMVAVAAGMLLLLTYPFLVPVALASIAAVLLSPIQRKIHEKVPRLPLKAVAGFCVFIFFVAFMTPVGLVLAKALLEVGAFFSDLNGEQISAAGSKKAHQLFAYADQVIDSLGQTFGMQIHFEPLQWIRSALAKVGTWLVANMTAVLGGAPAVFLDIFIFTLALYYFLAEGEHLYQRGIAYLSLPTAKVERIGRAFKEACKSIVLTNVVTGGIQSGLVVITAAFTGFDDLLLIGTITFVSSFIPVLGAAPMAFLLAIIQFAQGDSTDGVILIVMGIVTGSVDNIIRPMLLSGASAMHPLLSFLSIVGGIAAFGLPGLFLGPILLQLSFVVIETYR</sequence>